<dbReference type="PANTHER" id="PTHR21221">
    <property type="entry name" value="UREIDOGLYCOLATE HYDROLASE"/>
    <property type="match status" value="1"/>
</dbReference>
<evidence type="ECO:0000256" key="1">
    <source>
        <dbReference type="ARBA" id="ARBA00011738"/>
    </source>
</evidence>
<proteinExistence type="predicted"/>
<dbReference type="SUPFAM" id="SSF51182">
    <property type="entry name" value="RmlC-like cupins"/>
    <property type="match status" value="1"/>
</dbReference>
<organism evidence="5 6">
    <name type="scientific">Kaistia nematophila</name>
    <dbReference type="NCBI Taxonomy" id="2994654"/>
    <lineage>
        <taxon>Bacteria</taxon>
        <taxon>Pseudomonadati</taxon>
        <taxon>Pseudomonadota</taxon>
        <taxon>Alphaproteobacteria</taxon>
        <taxon>Hyphomicrobiales</taxon>
        <taxon>Kaistiaceae</taxon>
        <taxon>Kaistia</taxon>
    </lineage>
</organism>
<evidence type="ECO:0000313" key="5">
    <source>
        <dbReference type="EMBL" id="MCX5569886.1"/>
    </source>
</evidence>
<dbReference type="InterPro" id="IPR024060">
    <property type="entry name" value="Ureidoglycolate_lyase_dom_sf"/>
</dbReference>
<dbReference type="InterPro" id="IPR011051">
    <property type="entry name" value="RmlC_Cupin_sf"/>
</dbReference>
<evidence type="ECO:0000313" key="6">
    <source>
        <dbReference type="Proteomes" id="UP001144805"/>
    </source>
</evidence>
<name>A0A9X3ILU1_9HYPH</name>
<comment type="subunit">
    <text evidence="1">Homodimer.</text>
</comment>
<accession>A0A9X3ILU1</accession>
<dbReference type="PANTHER" id="PTHR21221:SF1">
    <property type="entry name" value="UREIDOGLYCOLATE LYASE"/>
    <property type="match status" value="1"/>
</dbReference>
<evidence type="ECO:0000256" key="4">
    <source>
        <dbReference type="ARBA" id="ARBA00047684"/>
    </source>
</evidence>
<dbReference type="GO" id="GO:0050385">
    <property type="term" value="F:ureidoglycolate lyase activity"/>
    <property type="evidence" value="ECO:0007669"/>
    <property type="project" value="UniProtKB-EC"/>
</dbReference>
<dbReference type="GO" id="GO:0004848">
    <property type="term" value="F:ureidoglycolate hydrolase activity"/>
    <property type="evidence" value="ECO:0007669"/>
    <property type="project" value="InterPro"/>
</dbReference>
<dbReference type="InterPro" id="IPR007247">
    <property type="entry name" value="Ureidogly_lyase"/>
</dbReference>
<dbReference type="Pfam" id="PF04115">
    <property type="entry name" value="Ureidogly_lyase"/>
    <property type="match status" value="1"/>
</dbReference>
<dbReference type="GO" id="GO:0000256">
    <property type="term" value="P:allantoin catabolic process"/>
    <property type="evidence" value="ECO:0007669"/>
    <property type="project" value="InterPro"/>
</dbReference>
<protein>
    <submittedName>
        <fullName evidence="5">Ureidoglycolate lyase</fullName>
        <ecNumber evidence="5">4.3.2.3</ecNumber>
    </submittedName>
</protein>
<keyword evidence="2" id="KW-0659">Purine metabolism</keyword>
<reference evidence="5" key="1">
    <citation type="submission" date="2022-11" db="EMBL/GenBank/DDBJ databases">
        <title>Biodiversity and phylogenetic relationships of bacteria.</title>
        <authorList>
            <person name="Machado R.A.R."/>
            <person name="Bhat A."/>
            <person name="Loulou A."/>
            <person name="Kallel S."/>
        </authorList>
    </citation>
    <scope>NUCLEOTIDE SEQUENCE</scope>
    <source>
        <strain evidence="5">K-TC2</strain>
    </source>
</reference>
<dbReference type="Proteomes" id="UP001144805">
    <property type="component" value="Unassembled WGS sequence"/>
</dbReference>
<dbReference type="EC" id="4.3.2.3" evidence="5"/>
<keyword evidence="6" id="KW-1185">Reference proteome</keyword>
<comment type="catalytic activity">
    <reaction evidence="4">
        <text>(S)-ureidoglycolate = urea + glyoxylate</text>
        <dbReference type="Rhea" id="RHEA:11304"/>
        <dbReference type="ChEBI" id="CHEBI:16199"/>
        <dbReference type="ChEBI" id="CHEBI:36655"/>
        <dbReference type="ChEBI" id="CHEBI:57296"/>
        <dbReference type="EC" id="4.3.2.3"/>
    </reaction>
</comment>
<dbReference type="GO" id="GO:0006144">
    <property type="term" value="P:purine nucleobase metabolic process"/>
    <property type="evidence" value="ECO:0007669"/>
    <property type="project" value="UniProtKB-KW"/>
</dbReference>
<evidence type="ECO:0000256" key="2">
    <source>
        <dbReference type="ARBA" id="ARBA00022631"/>
    </source>
</evidence>
<evidence type="ECO:0000256" key="3">
    <source>
        <dbReference type="ARBA" id="ARBA00023239"/>
    </source>
</evidence>
<comment type="caution">
    <text evidence="5">The sequence shown here is derived from an EMBL/GenBank/DDBJ whole genome shotgun (WGS) entry which is preliminary data.</text>
</comment>
<dbReference type="CDD" id="cd20298">
    <property type="entry name" value="cupin_UAH"/>
    <property type="match status" value="1"/>
</dbReference>
<keyword evidence="3 5" id="KW-0456">Lyase</keyword>
<dbReference type="InterPro" id="IPR047233">
    <property type="entry name" value="UAH_cupin"/>
</dbReference>
<dbReference type="AlphaFoldDB" id="A0A9X3ILU1"/>
<dbReference type="EMBL" id="JAPKNK010000004">
    <property type="protein sequence ID" value="MCX5569886.1"/>
    <property type="molecule type" value="Genomic_DNA"/>
</dbReference>
<sequence>MKPVTVEPIDAVAFAPFGSIVAHAGGDDRDYLPLNLTAGEDLRARNWTMRLAGHPGDGLLVSTLERHPASTQAFVTLGGDGLLAVVAPTAADGGPDASGLRAFRVPPGSGVIYHRDTWHHGMVALGRGSDVFIVMGLRADGRDTVWAELSTPVPVTGLMGN</sequence>
<dbReference type="Gene3D" id="2.60.120.480">
    <property type="entry name" value="Ureidoglycolate hydrolase"/>
    <property type="match status" value="1"/>
</dbReference>
<gene>
    <name evidence="5" type="ORF">OSH07_11835</name>
</gene>
<dbReference type="RefSeq" id="WP_266338855.1">
    <property type="nucleotide sequence ID" value="NZ_JAPKNK010000004.1"/>
</dbReference>